<dbReference type="EMBL" id="MVHW01000051">
    <property type="protein sequence ID" value="ORA97815.1"/>
    <property type="molecule type" value="Genomic_DNA"/>
</dbReference>
<dbReference type="Pfam" id="PF00440">
    <property type="entry name" value="TetR_N"/>
    <property type="match status" value="1"/>
</dbReference>
<evidence type="ECO:0000256" key="1">
    <source>
        <dbReference type="ARBA" id="ARBA00023015"/>
    </source>
</evidence>
<dbReference type="Gene3D" id="1.10.357.10">
    <property type="entry name" value="Tetracycline Repressor, domain 2"/>
    <property type="match status" value="1"/>
</dbReference>
<dbReference type="AlphaFoldDB" id="A0A1X0F7Q2"/>
<evidence type="ECO:0000313" key="6">
    <source>
        <dbReference type="EMBL" id="ORA97815.1"/>
    </source>
</evidence>
<dbReference type="RefSeq" id="WP_372510018.1">
    <property type="nucleotide sequence ID" value="NZ_AP022590.1"/>
</dbReference>
<dbReference type="PROSITE" id="PS50977">
    <property type="entry name" value="HTH_TETR_2"/>
    <property type="match status" value="1"/>
</dbReference>
<protein>
    <submittedName>
        <fullName evidence="6">TetR family transcriptional regulator</fullName>
    </submittedName>
</protein>
<dbReference type="PANTHER" id="PTHR30055">
    <property type="entry name" value="HTH-TYPE TRANSCRIPTIONAL REGULATOR RUTR"/>
    <property type="match status" value="1"/>
</dbReference>
<keyword evidence="2 4" id="KW-0238">DNA-binding</keyword>
<dbReference type="PANTHER" id="PTHR30055:SF225">
    <property type="entry name" value="TRANSCRIPTIONAL REGULATORY PROTEIN-RELATED"/>
    <property type="match status" value="1"/>
</dbReference>
<feature type="DNA-binding region" description="H-T-H motif" evidence="4">
    <location>
        <begin position="40"/>
        <end position="59"/>
    </location>
</feature>
<dbReference type="GO" id="GO:0003700">
    <property type="term" value="F:DNA-binding transcription factor activity"/>
    <property type="evidence" value="ECO:0007669"/>
    <property type="project" value="TreeGrafter"/>
</dbReference>
<dbReference type="SUPFAM" id="SSF48498">
    <property type="entry name" value="Tetracyclin repressor-like, C-terminal domain"/>
    <property type="match status" value="1"/>
</dbReference>
<dbReference type="InterPro" id="IPR036271">
    <property type="entry name" value="Tet_transcr_reg_TetR-rel_C_sf"/>
</dbReference>
<comment type="caution">
    <text evidence="6">The sequence shown here is derived from an EMBL/GenBank/DDBJ whole genome shotgun (WGS) entry which is preliminary data.</text>
</comment>
<keyword evidence="1" id="KW-0805">Transcription regulation</keyword>
<accession>A0A1X0F7Q2</accession>
<dbReference type="STRING" id="560555.BST30_26545"/>
<organism evidence="6 7">
    <name type="scientific">Mycobacterium mantenii</name>
    <dbReference type="NCBI Taxonomy" id="560555"/>
    <lineage>
        <taxon>Bacteria</taxon>
        <taxon>Bacillati</taxon>
        <taxon>Actinomycetota</taxon>
        <taxon>Actinomycetes</taxon>
        <taxon>Mycobacteriales</taxon>
        <taxon>Mycobacteriaceae</taxon>
        <taxon>Mycobacterium</taxon>
        <taxon>Mycobacterium avium complex (MAC)</taxon>
    </lineage>
</organism>
<dbReference type="SUPFAM" id="SSF46689">
    <property type="entry name" value="Homeodomain-like"/>
    <property type="match status" value="1"/>
</dbReference>
<evidence type="ECO:0000313" key="7">
    <source>
        <dbReference type="Proteomes" id="UP000192760"/>
    </source>
</evidence>
<dbReference type="InterPro" id="IPR001647">
    <property type="entry name" value="HTH_TetR"/>
</dbReference>
<feature type="domain" description="HTH tetR-type" evidence="5">
    <location>
        <begin position="17"/>
        <end position="77"/>
    </location>
</feature>
<dbReference type="InterPro" id="IPR009057">
    <property type="entry name" value="Homeodomain-like_sf"/>
</dbReference>
<gene>
    <name evidence="6" type="ORF">BST30_26545</name>
</gene>
<sequence length="195" mass="21111">MVVSKHTSVVRRRRRGEVLEHALYEATLAELAAVGFGALTIEGIASRANTGKAALYRRWPTKRALVLAALRQAQPQLPQLRANYLARANLLKVLSAYCDVLAGETRFPGLFVAIQTMHEPELRAMFIDAVVGPLLTVIESILRDVQARGEIDATTDVALAARIGPALILQHALLTGAPPKGVELTRIVHVLTGGR</sequence>
<evidence type="ECO:0000256" key="2">
    <source>
        <dbReference type="ARBA" id="ARBA00023125"/>
    </source>
</evidence>
<dbReference type="Gene3D" id="1.10.10.60">
    <property type="entry name" value="Homeodomain-like"/>
    <property type="match status" value="1"/>
</dbReference>
<keyword evidence="3" id="KW-0804">Transcription</keyword>
<reference evidence="6 7" key="1">
    <citation type="submission" date="2017-02" db="EMBL/GenBank/DDBJ databases">
        <title>The new phylogeny of genus Mycobacterium.</title>
        <authorList>
            <person name="Tortoli E."/>
            <person name="Trovato A."/>
            <person name="Cirillo D.M."/>
        </authorList>
    </citation>
    <scope>NUCLEOTIDE SEQUENCE [LARGE SCALE GENOMIC DNA]</scope>
    <source>
        <strain evidence="6 7">DSM 45255</strain>
    </source>
</reference>
<proteinExistence type="predicted"/>
<dbReference type="Pfam" id="PF16859">
    <property type="entry name" value="TetR_C_11"/>
    <property type="match status" value="1"/>
</dbReference>
<dbReference type="InterPro" id="IPR050109">
    <property type="entry name" value="HTH-type_TetR-like_transc_reg"/>
</dbReference>
<dbReference type="GO" id="GO:0000976">
    <property type="term" value="F:transcription cis-regulatory region binding"/>
    <property type="evidence" value="ECO:0007669"/>
    <property type="project" value="TreeGrafter"/>
</dbReference>
<evidence type="ECO:0000256" key="3">
    <source>
        <dbReference type="ARBA" id="ARBA00023163"/>
    </source>
</evidence>
<name>A0A1X0F7Q2_MYCNT</name>
<dbReference type="InterPro" id="IPR011075">
    <property type="entry name" value="TetR_C"/>
</dbReference>
<evidence type="ECO:0000259" key="5">
    <source>
        <dbReference type="PROSITE" id="PS50977"/>
    </source>
</evidence>
<dbReference type="Proteomes" id="UP000192760">
    <property type="component" value="Unassembled WGS sequence"/>
</dbReference>
<evidence type="ECO:0000256" key="4">
    <source>
        <dbReference type="PROSITE-ProRule" id="PRU00335"/>
    </source>
</evidence>